<reference evidence="1 2" key="1">
    <citation type="submission" date="2011-02" db="EMBL/GenBank/DDBJ databases">
        <title>The Genome Sequence of Sphaeroforma arctica JP610.</title>
        <authorList>
            <consortium name="The Broad Institute Genome Sequencing Platform"/>
            <person name="Russ C."/>
            <person name="Cuomo C."/>
            <person name="Young S.K."/>
            <person name="Zeng Q."/>
            <person name="Gargeya S."/>
            <person name="Alvarado L."/>
            <person name="Berlin A."/>
            <person name="Chapman S.B."/>
            <person name="Chen Z."/>
            <person name="Freedman E."/>
            <person name="Gellesch M."/>
            <person name="Goldberg J."/>
            <person name="Griggs A."/>
            <person name="Gujja S."/>
            <person name="Heilman E."/>
            <person name="Heiman D."/>
            <person name="Howarth C."/>
            <person name="Mehta T."/>
            <person name="Neiman D."/>
            <person name="Pearson M."/>
            <person name="Roberts A."/>
            <person name="Saif S."/>
            <person name="Shea T."/>
            <person name="Shenoy N."/>
            <person name="Sisk P."/>
            <person name="Stolte C."/>
            <person name="Sykes S."/>
            <person name="White J."/>
            <person name="Yandava C."/>
            <person name="Burger G."/>
            <person name="Gray M.W."/>
            <person name="Holland P.W.H."/>
            <person name="King N."/>
            <person name="Lang F.B.F."/>
            <person name="Roger A.J."/>
            <person name="Ruiz-Trillo I."/>
            <person name="Haas B."/>
            <person name="Nusbaum C."/>
            <person name="Birren B."/>
        </authorList>
    </citation>
    <scope>NUCLEOTIDE SEQUENCE [LARGE SCALE GENOMIC DNA]</scope>
    <source>
        <strain evidence="1 2">JP610</strain>
    </source>
</reference>
<evidence type="ECO:0000313" key="1">
    <source>
        <dbReference type="EMBL" id="KNC69410.1"/>
    </source>
</evidence>
<dbReference type="Proteomes" id="UP000054560">
    <property type="component" value="Unassembled WGS sequence"/>
</dbReference>
<feature type="non-terminal residue" evidence="1">
    <location>
        <position position="1"/>
    </location>
</feature>
<dbReference type="GeneID" id="25918584"/>
<dbReference type="InterPro" id="IPR029058">
    <property type="entry name" value="AB_hydrolase_fold"/>
</dbReference>
<evidence type="ECO:0000313" key="2">
    <source>
        <dbReference type="Proteomes" id="UP000054560"/>
    </source>
</evidence>
<organism evidence="1 2">
    <name type="scientific">Sphaeroforma arctica JP610</name>
    <dbReference type="NCBI Taxonomy" id="667725"/>
    <lineage>
        <taxon>Eukaryota</taxon>
        <taxon>Ichthyosporea</taxon>
        <taxon>Ichthyophonida</taxon>
        <taxon>Sphaeroforma</taxon>
    </lineage>
</organism>
<dbReference type="RefSeq" id="XP_014143312.1">
    <property type="nucleotide sequence ID" value="XM_014287837.1"/>
</dbReference>
<dbReference type="AlphaFoldDB" id="A0A0L0EYA6"/>
<protein>
    <submittedName>
        <fullName evidence="1">Uncharacterized protein</fullName>
    </submittedName>
</protein>
<sequence>DQLVVSFRGTASTDNALTDLKANLVCMCGVPGALGKHSCERGSECRADKPIHSSTIN</sequence>
<dbReference type="EMBL" id="KQ255208">
    <property type="protein sequence ID" value="KNC69410.1"/>
    <property type="molecule type" value="Genomic_DNA"/>
</dbReference>
<name>A0A0L0EYA6_9EUKA</name>
<gene>
    <name evidence="1" type="ORF">SARC_18080</name>
</gene>
<accession>A0A0L0EYA6</accession>
<keyword evidence="2" id="KW-1185">Reference proteome</keyword>
<proteinExistence type="predicted"/>
<dbReference type="Gene3D" id="3.40.50.1820">
    <property type="entry name" value="alpha/beta hydrolase"/>
    <property type="match status" value="1"/>
</dbReference>